<reference evidence="2 3" key="1">
    <citation type="journal article" date="2013" name="Proc. Natl. Acad. Sci. U.S.A.">
        <title>Structure of the archaeal head-tailed virus HSTV-1 completes the HK97 fold story.</title>
        <authorList>
            <person name="Pietila M.K."/>
            <person name="Laurinmaki P."/>
            <person name="Russell D.A."/>
            <person name="Ko C.C."/>
            <person name="Jacobs-Sera D."/>
            <person name="Hendrix R.W."/>
            <person name="Bamford D.H."/>
            <person name="Butcher S.J."/>
        </authorList>
    </citation>
    <scope>NUCLEOTIDE SEQUENCE [LARGE SCALE GENOMIC DNA]</scope>
</reference>
<evidence type="ECO:0000313" key="2">
    <source>
        <dbReference type="EMBL" id="AGC34569.1"/>
    </source>
</evidence>
<gene>
    <name evidence="2" type="primary">24</name>
    <name evidence="2" type="ORF">HSTV1_24</name>
</gene>
<organism evidence="2 3">
    <name type="scientific">Haloarcula sinaiiensis tailed virus 1</name>
    <dbReference type="NCBI Taxonomy" id="1262530"/>
    <lineage>
        <taxon>Viruses</taxon>
        <taxon>Duplodnaviria</taxon>
        <taxon>Heunggongvirae</taxon>
        <taxon>Uroviricota</taxon>
        <taxon>Caudoviricetes</taxon>
        <taxon>Kirjokansivirales</taxon>
        <taxon>Shortaselviridae</taxon>
        <taxon>Lonfivirus</taxon>
        <taxon>Lonfivirus codicilli</taxon>
        <taxon>Lonfivirus HSTV1</taxon>
    </lineage>
</organism>
<dbReference type="Proteomes" id="UP000014319">
    <property type="component" value="Genome"/>
</dbReference>
<feature type="compositionally biased region" description="Gly residues" evidence="1">
    <location>
        <begin position="37"/>
        <end position="50"/>
    </location>
</feature>
<sequence>MTGFRSLSEFVAETNPYERELIVRSIDAWHSEQDSGGSPGAAGGGTPPGI</sequence>
<accession>R9QT68</accession>
<feature type="region of interest" description="Disordered" evidence="1">
    <location>
        <begin position="29"/>
        <end position="50"/>
    </location>
</feature>
<dbReference type="GeneID" id="16151505"/>
<keyword evidence="3" id="KW-1185">Reference proteome</keyword>
<evidence type="ECO:0000256" key="1">
    <source>
        <dbReference type="SAM" id="MobiDB-lite"/>
    </source>
</evidence>
<dbReference type="KEGG" id="vg:16151505"/>
<evidence type="ECO:0000313" key="3">
    <source>
        <dbReference type="Proteomes" id="UP000014319"/>
    </source>
</evidence>
<dbReference type="RefSeq" id="YP_008083074.1">
    <property type="nucleotide sequence ID" value="NC_021471.1"/>
</dbReference>
<proteinExistence type="predicted"/>
<dbReference type="EMBL" id="KC117378">
    <property type="protein sequence ID" value="AGC34569.1"/>
    <property type="molecule type" value="Genomic_DNA"/>
</dbReference>
<name>R9QT68_9CAUD</name>
<protein>
    <submittedName>
        <fullName evidence="2">Uncharacterized protein</fullName>
    </submittedName>
</protein>